<reference evidence="4 6" key="1">
    <citation type="submission" date="2015-09" db="EMBL/GenBank/DDBJ databases">
        <authorList>
            <person name="Rodrigo-Torres L."/>
            <person name="Arahal D.R."/>
        </authorList>
    </citation>
    <scope>NUCLEOTIDE SEQUENCE [LARGE SCALE GENOMIC DNA]</scope>
    <source>
        <strain evidence="4 6">CECT 5118</strain>
    </source>
</reference>
<dbReference type="Proteomes" id="UP000051086">
    <property type="component" value="Unassembled WGS sequence"/>
</dbReference>
<evidence type="ECO:0000256" key="3">
    <source>
        <dbReference type="SAM" id="Coils"/>
    </source>
</evidence>
<dbReference type="Gene3D" id="2.40.50.100">
    <property type="match status" value="1"/>
</dbReference>
<evidence type="ECO:0000313" key="5">
    <source>
        <dbReference type="EMBL" id="CUH71532.1"/>
    </source>
</evidence>
<name>A0A0P1FSW2_9RHOB</name>
<dbReference type="PANTHER" id="PTHR32347">
    <property type="entry name" value="EFFLUX SYSTEM COMPONENT YKNX-RELATED"/>
    <property type="match status" value="1"/>
</dbReference>
<evidence type="ECO:0000313" key="7">
    <source>
        <dbReference type="Proteomes" id="UP000051887"/>
    </source>
</evidence>
<dbReference type="EMBL" id="CYSB01000027">
    <property type="protein sequence ID" value="CUH66848.1"/>
    <property type="molecule type" value="Genomic_DNA"/>
</dbReference>
<dbReference type="GO" id="GO:0030313">
    <property type="term" value="C:cell envelope"/>
    <property type="evidence" value="ECO:0007669"/>
    <property type="project" value="UniProtKB-SubCell"/>
</dbReference>
<protein>
    <submittedName>
        <fullName evidence="5">Efflux transporter, RND family, MFP subunit</fullName>
    </submittedName>
</protein>
<dbReference type="EMBL" id="CYSC01000021">
    <property type="protein sequence ID" value="CUH71532.1"/>
    <property type="molecule type" value="Genomic_DNA"/>
</dbReference>
<accession>A0A0P1FSW2</accession>
<dbReference type="AlphaFoldDB" id="A0A0P1FSW2"/>
<dbReference type="OrthoDB" id="9806939at2"/>
<dbReference type="RefSeq" id="WP_058242841.1">
    <property type="nucleotide sequence ID" value="NZ_CYSB01000027.1"/>
</dbReference>
<evidence type="ECO:0000256" key="2">
    <source>
        <dbReference type="ARBA" id="ARBA00023054"/>
    </source>
</evidence>
<sequence>MPSEQTFPLFQKALAHHLAGISGLKGIHAFLREDGPWQEAARLGKCDIDAAEPVLERFAPDGGGSVAAIEGAEGTGDAGAAWLASYMLGAPGLDLVVLLRLEGLGPAELQGQLAQVEAKVGWLMLAALSDRSDQVDDIALGTEIGAQVLLDAASARSRRQLADQWIARLERALSPDLIAVTWMKAGRPKLLALSGGGLVERNSEARSQVEALADHAVEARTPLLIAAEKTPDPDQLRPEEADLPDPATQSAAEEALARVAALGGARGVAMPVYEGDEAAAVVVAVWAEGSTAGDLHPEAVDLLARVLGETLAIQGRAYPSILRRMGNWCFALLRKVFGLTAWKIKLFFVLLALTVGVLSQWPTRYEPDFSARIEAQDRRVISAPFDGFLSEAPFQLGDVIAPGSLIVAMEDSDLVLQVAQVTSQLEEISSEIQTARAQRDTARVQSLEAQARQVRVQLDLAEQQLQQARFTAEATSAVVGGDAWRRVGGRVRLGEALLELAATDRFRLLVFVDEDWIADLSPGDQGTLLLTAYPAMPIAVTLDSITTDPQLRDGRNTFAAWMRLDQLPDVTLLDGMRGVVRVDAGETTMLQAYLRGSLRWLRRSLWRWGL</sequence>
<reference evidence="5 7" key="2">
    <citation type="submission" date="2015-09" db="EMBL/GenBank/DDBJ databases">
        <authorList>
            <consortium name="Swine Surveillance"/>
        </authorList>
    </citation>
    <scope>NUCLEOTIDE SEQUENCE [LARGE SCALE GENOMIC DNA]</scope>
    <source>
        <strain evidence="5 7">5120</strain>
    </source>
</reference>
<dbReference type="Gene3D" id="1.10.287.470">
    <property type="entry name" value="Helix hairpin bin"/>
    <property type="match status" value="1"/>
</dbReference>
<dbReference type="SUPFAM" id="SSF111369">
    <property type="entry name" value="HlyD-like secretion proteins"/>
    <property type="match status" value="1"/>
</dbReference>
<feature type="coiled-coil region" evidence="3">
    <location>
        <begin position="418"/>
        <end position="471"/>
    </location>
</feature>
<gene>
    <name evidence="4" type="ORF">TL5118_01929</name>
    <name evidence="5" type="ORF">TL5120_01321</name>
</gene>
<keyword evidence="2 3" id="KW-0175">Coiled coil</keyword>
<evidence type="ECO:0000256" key="1">
    <source>
        <dbReference type="ARBA" id="ARBA00004196"/>
    </source>
</evidence>
<organism evidence="5 7">
    <name type="scientific">Thalassovita autumnalis</name>
    <dbReference type="NCBI Taxonomy" id="2072972"/>
    <lineage>
        <taxon>Bacteria</taxon>
        <taxon>Pseudomonadati</taxon>
        <taxon>Pseudomonadota</taxon>
        <taxon>Alphaproteobacteria</taxon>
        <taxon>Rhodobacterales</taxon>
        <taxon>Roseobacteraceae</taxon>
        <taxon>Thalassovita</taxon>
    </lineage>
</organism>
<dbReference type="Proteomes" id="UP000051887">
    <property type="component" value="Unassembled WGS sequence"/>
</dbReference>
<comment type="subcellular location">
    <subcellularLocation>
        <location evidence="1">Cell envelope</location>
    </subcellularLocation>
</comment>
<proteinExistence type="predicted"/>
<evidence type="ECO:0000313" key="6">
    <source>
        <dbReference type="Proteomes" id="UP000051086"/>
    </source>
</evidence>
<keyword evidence="6" id="KW-1185">Reference proteome</keyword>
<dbReference type="Gene3D" id="2.40.30.170">
    <property type="match status" value="1"/>
</dbReference>
<dbReference type="PANTHER" id="PTHR32347:SF23">
    <property type="entry name" value="BLL5650 PROTEIN"/>
    <property type="match status" value="1"/>
</dbReference>
<dbReference type="InterPro" id="IPR050465">
    <property type="entry name" value="UPF0194_transport"/>
</dbReference>
<evidence type="ECO:0000313" key="4">
    <source>
        <dbReference type="EMBL" id="CUH66848.1"/>
    </source>
</evidence>